<comment type="caution">
    <text evidence="1">The sequence shown here is derived from an EMBL/GenBank/DDBJ whole genome shotgun (WGS) entry which is preliminary data.</text>
</comment>
<gene>
    <name evidence="1" type="ORF">GKZ75_08465</name>
</gene>
<dbReference type="Proteomes" id="UP000471026">
    <property type="component" value="Unassembled WGS sequence"/>
</dbReference>
<sequence length="104" mass="11781">MTWTPERHAESRAALNDDLGQWTGEYGSDALDEIDRLTRALADARTVTPEMVERAAREIYRPDRWDEVLHSTFMDADQKDVILAGPRARARTILDAALNPEGEE</sequence>
<dbReference type="AlphaFoldDB" id="A0A6N9QYE3"/>
<reference evidence="1 2" key="1">
    <citation type="submission" date="2019-11" db="EMBL/GenBank/DDBJ databases">
        <title>Draft genome sequence of Kocuria indica DP-K7, a methyl red degrading Actinobacterium.</title>
        <authorList>
            <person name="Kumaran S."/>
            <person name="Tischler D."/>
            <person name="Ngo A.C.R."/>
            <person name="Schultes F."/>
        </authorList>
    </citation>
    <scope>NUCLEOTIDE SEQUENCE [LARGE SCALE GENOMIC DNA]</scope>
    <source>
        <strain evidence="1 2">DP-K7</strain>
    </source>
</reference>
<accession>A0A6N9QYE3</accession>
<dbReference type="EMBL" id="WMHZ01000010">
    <property type="protein sequence ID" value="NDO78255.1"/>
    <property type="molecule type" value="Genomic_DNA"/>
</dbReference>
<proteinExistence type="predicted"/>
<organism evidence="1 2">
    <name type="scientific">Kocuria marina subsp. indica</name>
    <dbReference type="NCBI Taxonomy" id="1049583"/>
    <lineage>
        <taxon>Bacteria</taxon>
        <taxon>Bacillati</taxon>
        <taxon>Actinomycetota</taxon>
        <taxon>Actinomycetes</taxon>
        <taxon>Micrococcales</taxon>
        <taxon>Micrococcaceae</taxon>
        <taxon>Kocuria</taxon>
    </lineage>
</organism>
<evidence type="ECO:0000313" key="1">
    <source>
        <dbReference type="EMBL" id="NDO78255.1"/>
    </source>
</evidence>
<name>A0A6N9QYE3_9MICC</name>
<protein>
    <submittedName>
        <fullName evidence="1">Uncharacterized protein</fullName>
    </submittedName>
</protein>
<evidence type="ECO:0000313" key="2">
    <source>
        <dbReference type="Proteomes" id="UP000471026"/>
    </source>
</evidence>
<dbReference type="RefSeq" id="WP_162229621.1">
    <property type="nucleotide sequence ID" value="NZ_WMHZ01000010.1"/>
</dbReference>